<keyword evidence="7" id="KW-1185">Reference proteome</keyword>
<sequence>MTKILEYSYIILFIFLPLTFAGTQSIRGVGRLLCRGKPAQYAELQLINTRGEKDNIPIGDPVFSDPDGYFEISGSMHQFYPIPGGLRVWHECFYDIGIHHDPCKSLLEVEIPIEYSNDSKLPKKTWEAGIIDLEVGVLRQNLERCDKILADDVFSDSDGYFDISGFTTQITNMDVRLIIWHDCFEDERPRGGCKNWLELQIPSLYVNKGPFPMTFLEMGNLDLDKEQKKEHLDKCGG</sequence>
<protein>
    <submittedName>
        <fullName evidence="6">CBN-TTR-55 protein</fullName>
    </submittedName>
</protein>
<feature type="chain" id="PRO_5003406445" evidence="5">
    <location>
        <begin position="22"/>
        <end position="237"/>
    </location>
</feature>
<dbReference type="InParanoid" id="G0P5X2"/>
<evidence type="ECO:0000256" key="5">
    <source>
        <dbReference type="SAM" id="SignalP"/>
    </source>
</evidence>
<dbReference type="GO" id="GO:0009986">
    <property type="term" value="C:cell surface"/>
    <property type="evidence" value="ECO:0007669"/>
    <property type="project" value="InterPro"/>
</dbReference>
<dbReference type="Gene3D" id="2.60.40.3330">
    <property type="match status" value="2"/>
</dbReference>
<accession>G0P5X2</accession>
<evidence type="ECO:0000256" key="4">
    <source>
        <dbReference type="ARBA" id="ARBA00022729"/>
    </source>
</evidence>
<keyword evidence="3" id="KW-0964">Secreted</keyword>
<keyword evidence="4 5" id="KW-0732">Signal</keyword>
<dbReference type="eggNOG" id="ENOG502TI1T">
    <property type="taxonomic scope" value="Eukaryota"/>
</dbReference>
<evidence type="ECO:0000313" key="6">
    <source>
        <dbReference type="EMBL" id="EGT46074.1"/>
    </source>
</evidence>
<dbReference type="Pfam" id="PF01060">
    <property type="entry name" value="TTR-52"/>
    <property type="match status" value="2"/>
</dbReference>
<dbReference type="PANTHER" id="PTHR21700">
    <property type="entry name" value="TRANSTHYRETIN-LIKE FAMILY PROTEIN-RELATED"/>
    <property type="match status" value="1"/>
</dbReference>
<evidence type="ECO:0000313" key="7">
    <source>
        <dbReference type="Proteomes" id="UP000008068"/>
    </source>
</evidence>
<gene>
    <name evidence="6" type="primary">Cbn-ttr-55</name>
    <name evidence="6" type="ORF">CAEBREN_23143</name>
</gene>
<organism evidence="7">
    <name type="scientific">Caenorhabditis brenneri</name>
    <name type="common">Nematode worm</name>
    <dbReference type="NCBI Taxonomy" id="135651"/>
    <lineage>
        <taxon>Eukaryota</taxon>
        <taxon>Metazoa</taxon>
        <taxon>Ecdysozoa</taxon>
        <taxon>Nematoda</taxon>
        <taxon>Chromadorea</taxon>
        <taxon>Rhabditida</taxon>
        <taxon>Rhabditina</taxon>
        <taxon>Rhabditomorpha</taxon>
        <taxon>Rhabditoidea</taxon>
        <taxon>Rhabditidae</taxon>
        <taxon>Peloderinae</taxon>
        <taxon>Caenorhabditis</taxon>
    </lineage>
</organism>
<comment type="subcellular location">
    <subcellularLocation>
        <location evidence="1">Secreted</location>
    </subcellularLocation>
</comment>
<evidence type="ECO:0000256" key="2">
    <source>
        <dbReference type="ARBA" id="ARBA00010112"/>
    </source>
</evidence>
<dbReference type="STRING" id="135651.G0P5X2"/>
<dbReference type="OrthoDB" id="5862517at2759"/>
<dbReference type="InterPro" id="IPR001534">
    <property type="entry name" value="Transthyretin-like"/>
</dbReference>
<reference evidence="7" key="1">
    <citation type="submission" date="2011-07" db="EMBL/GenBank/DDBJ databases">
        <authorList>
            <consortium name="Caenorhabditis brenneri Sequencing and Analysis Consortium"/>
            <person name="Wilson R.K."/>
        </authorList>
    </citation>
    <scope>NUCLEOTIDE SEQUENCE [LARGE SCALE GENOMIC DNA]</scope>
    <source>
        <strain evidence="7">PB2801</strain>
    </source>
</reference>
<dbReference type="AlphaFoldDB" id="G0P5X2"/>
<proteinExistence type="inferred from homology"/>
<name>G0P5X2_CAEBE</name>
<dbReference type="PANTHER" id="PTHR21700:SF34">
    <property type="entry name" value="TRANSTHYRETIN-LIKE FAMILY PROTEIN"/>
    <property type="match status" value="1"/>
</dbReference>
<feature type="signal peptide" evidence="5">
    <location>
        <begin position="1"/>
        <end position="21"/>
    </location>
</feature>
<dbReference type="GO" id="GO:0005576">
    <property type="term" value="C:extracellular region"/>
    <property type="evidence" value="ECO:0007669"/>
    <property type="project" value="UniProtKB-SubCell"/>
</dbReference>
<dbReference type="Proteomes" id="UP000008068">
    <property type="component" value="Unassembled WGS sequence"/>
</dbReference>
<comment type="similarity">
    <text evidence="2">Belongs to the nematode transthyretin-like family.</text>
</comment>
<evidence type="ECO:0000256" key="3">
    <source>
        <dbReference type="ARBA" id="ARBA00022525"/>
    </source>
</evidence>
<dbReference type="InterPro" id="IPR038479">
    <property type="entry name" value="Transthyretin-like_sf"/>
</dbReference>
<dbReference type="HOGENOM" id="CLU_1171515_0_0_1"/>
<dbReference type="EMBL" id="GL380090">
    <property type="protein sequence ID" value="EGT46074.1"/>
    <property type="molecule type" value="Genomic_DNA"/>
</dbReference>
<evidence type="ECO:0000256" key="1">
    <source>
        <dbReference type="ARBA" id="ARBA00004613"/>
    </source>
</evidence>
<dbReference type="FunCoup" id="G0P5X2">
    <property type="interactions" value="1061"/>
</dbReference>